<comment type="caution">
    <text evidence="1">The sequence shown here is derived from an EMBL/GenBank/DDBJ whole genome shotgun (WGS) entry which is preliminary data.</text>
</comment>
<proteinExistence type="predicted"/>
<reference evidence="1 2" key="1">
    <citation type="submission" date="2016-10" db="EMBL/GenBank/DDBJ databases">
        <title>Systematic genetic and metabolomic analysis of Xenorhabdus and Photorhabdus spp., highlights the requirements for a dual symbiotic and pathogenic life style.</title>
        <authorList>
            <person name="Tobias N.J."/>
            <person name="Wolff H."/>
            <person name="Djahanschiri B."/>
            <person name="Pidot S.J."/>
            <person name="Stinear T.P."/>
            <person name="Ebersberger I."/>
            <person name="Bode H.B."/>
        </authorList>
    </citation>
    <scope>NUCLEOTIDE SEQUENCE [LARGE SCALE GENOMIC DNA]</scope>
    <source>
        <strain evidence="1 2">DSM 22392</strain>
    </source>
</reference>
<organism evidence="1 2">
    <name type="scientific">Xenorhabdus vietnamensis</name>
    <dbReference type="NCBI Taxonomy" id="351656"/>
    <lineage>
        <taxon>Bacteria</taxon>
        <taxon>Pseudomonadati</taxon>
        <taxon>Pseudomonadota</taxon>
        <taxon>Gammaproteobacteria</taxon>
        <taxon>Enterobacterales</taxon>
        <taxon>Morganellaceae</taxon>
        <taxon>Xenorhabdus</taxon>
    </lineage>
</organism>
<dbReference type="AlphaFoldDB" id="A0A1Y2S7I8"/>
<dbReference type="RefSeq" id="WP_086110476.1">
    <property type="nucleotide sequence ID" value="NZ_CAWNGD010000069.1"/>
</dbReference>
<dbReference type="OrthoDB" id="6447207at2"/>
<keyword evidence="2" id="KW-1185">Reference proteome</keyword>
<dbReference type="STRING" id="351656.Xvie_03573"/>
<evidence type="ECO:0000313" key="2">
    <source>
        <dbReference type="Proteomes" id="UP000194350"/>
    </source>
</evidence>
<protein>
    <submittedName>
        <fullName evidence="1">Uncharacterized protein</fullName>
    </submittedName>
</protein>
<gene>
    <name evidence="1" type="ORF">Xvie_03573</name>
</gene>
<name>A0A1Y2S7I8_9GAMM</name>
<dbReference type="Proteomes" id="UP000194350">
    <property type="component" value="Unassembled WGS sequence"/>
</dbReference>
<evidence type="ECO:0000313" key="1">
    <source>
        <dbReference type="EMBL" id="OTA14636.1"/>
    </source>
</evidence>
<accession>A0A1Y2S7I8</accession>
<dbReference type="EMBL" id="MUBJ01000026">
    <property type="protein sequence ID" value="OTA14636.1"/>
    <property type="molecule type" value="Genomic_DNA"/>
</dbReference>
<sequence>MNNEFNEESSFAAYLNNRSPRHTAEIELTDFAQSTDGKAVAFGKIFNDSKKRFNNGDEIITSLVLNAETYKTDGYIKTQNSIYKIKEPRQIETKESDINKRTIVINLMRVLKETCNLVKEHNINEIPIEVDILVKIFTEIETLTSKLAEYENNN</sequence>